<gene>
    <name evidence="5" type="ORF">MW290_26200</name>
</gene>
<dbReference type="InterPro" id="IPR010982">
    <property type="entry name" value="Lambda_DNA-bd_dom_sf"/>
</dbReference>
<dbReference type="Proteomes" id="UP001056201">
    <property type="component" value="Chromosome 2"/>
</dbReference>
<dbReference type="RefSeq" id="WP_250197281.1">
    <property type="nucleotide sequence ID" value="NZ_CP097636.1"/>
</dbReference>
<dbReference type="Pfam" id="PF00356">
    <property type="entry name" value="LacI"/>
    <property type="match status" value="1"/>
</dbReference>
<evidence type="ECO:0000259" key="4">
    <source>
        <dbReference type="PROSITE" id="PS50932"/>
    </source>
</evidence>
<evidence type="ECO:0000256" key="3">
    <source>
        <dbReference type="ARBA" id="ARBA00023163"/>
    </source>
</evidence>
<name>A0ABY4SBE3_AQUTE</name>
<keyword evidence="1" id="KW-0805">Transcription regulation</keyword>
<evidence type="ECO:0000313" key="6">
    <source>
        <dbReference type="Proteomes" id="UP001056201"/>
    </source>
</evidence>
<dbReference type="SMART" id="SM00354">
    <property type="entry name" value="HTH_LACI"/>
    <property type="match status" value="1"/>
</dbReference>
<keyword evidence="6" id="KW-1185">Reference proteome</keyword>
<accession>A0ABY4SBE3</accession>
<dbReference type="CDD" id="cd01392">
    <property type="entry name" value="HTH_LacI"/>
    <property type="match status" value="1"/>
</dbReference>
<evidence type="ECO:0000313" key="5">
    <source>
        <dbReference type="EMBL" id="URI09063.1"/>
    </source>
</evidence>
<keyword evidence="3" id="KW-0804">Transcription</keyword>
<protein>
    <submittedName>
        <fullName evidence="5">Substrate-binding domain-containing protein</fullName>
    </submittedName>
</protein>
<dbReference type="CDD" id="cd20010">
    <property type="entry name" value="PBP1_AglR-like"/>
    <property type="match status" value="1"/>
</dbReference>
<organism evidence="5 6">
    <name type="scientific">Aquincola tertiaricarbonis</name>
    <dbReference type="NCBI Taxonomy" id="391953"/>
    <lineage>
        <taxon>Bacteria</taxon>
        <taxon>Pseudomonadati</taxon>
        <taxon>Pseudomonadota</taxon>
        <taxon>Betaproteobacteria</taxon>
        <taxon>Burkholderiales</taxon>
        <taxon>Sphaerotilaceae</taxon>
        <taxon>Aquincola</taxon>
    </lineage>
</organism>
<feature type="domain" description="HTH lacI-type" evidence="4">
    <location>
        <begin position="5"/>
        <end position="57"/>
    </location>
</feature>
<dbReference type="PROSITE" id="PS50932">
    <property type="entry name" value="HTH_LACI_2"/>
    <property type="match status" value="1"/>
</dbReference>
<dbReference type="Pfam" id="PF00532">
    <property type="entry name" value="Peripla_BP_1"/>
    <property type="match status" value="1"/>
</dbReference>
<proteinExistence type="predicted"/>
<dbReference type="Gene3D" id="1.10.260.40">
    <property type="entry name" value="lambda repressor-like DNA-binding domains"/>
    <property type="match status" value="1"/>
</dbReference>
<dbReference type="InterPro" id="IPR028082">
    <property type="entry name" value="Peripla_BP_I"/>
</dbReference>
<dbReference type="SUPFAM" id="SSF47413">
    <property type="entry name" value="lambda repressor-like DNA-binding domains"/>
    <property type="match status" value="1"/>
</dbReference>
<dbReference type="PANTHER" id="PTHR30146:SF109">
    <property type="entry name" value="HTH-TYPE TRANSCRIPTIONAL REGULATOR GALS"/>
    <property type="match status" value="1"/>
</dbReference>
<dbReference type="SUPFAM" id="SSF53822">
    <property type="entry name" value="Periplasmic binding protein-like I"/>
    <property type="match status" value="1"/>
</dbReference>
<evidence type="ECO:0000256" key="1">
    <source>
        <dbReference type="ARBA" id="ARBA00023015"/>
    </source>
</evidence>
<dbReference type="InterPro" id="IPR001761">
    <property type="entry name" value="Peripla_BP/Lac1_sug-bd_dom"/>
</dbReference>
<dbReference type="PANTHER" id="PTHR30146">
    <property type="entry name" value="LACI-RELATED TRANSCRIPTIONAL REPRESSOR"/>
    <property type="match status" value="1"/>
</dbReference>
<dbReference type="InterPro" id="IPR000843">
    <property type="entry name" value="HTH_LacI"/>
</dbReference>
<reference evidence="5" key="1">
    <citation type="submission" date="2022-05" db="EMBL/GenBank/DDBJ databases">
        <title>An RpoN-dependent PEP-CTERM gene is involved in floc formation of an Aquincola tertiaricarbonis strain.</title>
        <authorList>
            <person name="Qiu D."/>
            <person name="Xia M."/>
        </authorList>
    </citation>
    <scope>NUCLEOTIDE SEQUENCE</scope>
    <source>
        <strain evidence="5">RN12</strain>
    </source>
</reference>
<sequence length="341" mass="36726">MPTDLKQLSARLGLSATTVSRALNGYDDVSAKTRERVEQMARELGYQPNRTARRLARGRADAVGLVYPLDAGDLGDPRFLEVIEGLSDRLEADDMDLLLASARERTELRTYQRLISGGRVDGVIVARTRVVDERIDYLQRVGVPLVAYGRTAQPDGFAWFDFDNEAGMVLAVQQMVALGHRRIGYLHAPLSLCFAAQRQAGFQRAMQAAGLAVDPALVVEGGLSHRTGHAAAQRLLAGPTRPSALIVDNNLCGMGAVRALLDAGVAIGRELSVIVYDGVPDDVLRAGMRIAAIGQPTAYRAGETMAEMLLALMRGEPLPDRHRLLQPVFEPGNSIGPPAAG</sequence>
<dbReference type="Gene3D" id="3.40.50.2300">
    <property type="match status" value="2"/>
</dbReference>
<keyword evidence="2" id="KW-0238">DNA-binding</keyword>
<dbReference type="EMBL" id="CP097636">
    <property type="protein sequence ID" value="URI09063.1"/>
    <property type="molecule type" value="Genomic_DNA"/>
</dbReference>
<evidence type="ECO:0000256" key="2">
    <source>
        <dbReference type="ARBA" id="ARBA00023125"/>
    </source>
</evidence>